<sequence length="285" mass="30640">MNFHKATLILLLMLCNAFVALAQTAADSLVIVTANWNTTPMGKGILLREAEFTSLYGVPQHIAILEIKPEQHRFDILVHSPKEETSSAARRSGAVAAINGSYFNIKQGTSVCYLRKDGVVIDTTATGVLSTVSTGAVRISKGKLDIIPWHKQNEKTCDLKEGSILSSGPLMLLDGKDCDLSACDRSFVRTKHPRSAVAVMKDGSIFLIAIAGRFAGKAEGINIPELTHLLRVLGAEKALNLDGGGSTTLWSASAPDNGVVNKLCDNNLYDNKGERKVANSLCVYE</sequence>
<feature type="chain" id="PRO_5012341710" description="Phosphodiester glycosidase domain-containing protein" evidence="1">
    <location>
        <begin position="23"/>
        <end position="285"/>
    </location>
</feature>
<organism evidence="3 4">
    <name type="scientific">Bacteroides stercorirosoris</name>
    <dbReference type="NCBI Taxonomy" id="871324"/>
    <lineage>
        <taxon>Bacteria</taxon>
        <taxon>Pseudomonadati</taxon>
        <taxon>Bacteroidota</taxon>
        <taxon>Bacteroidia</taxon>
        <taxon>Bacteroidales</taxon>
        <taxon>Bacteroidaceae</taxon>
        <taxon>Bacteroides</taxon>
    </lineage>
</organism>
<dbReference type="EMBL" id="FQZN01000025">
    <property type="protein sequence ID" value="SHJ38603.1"/>
    <property type="molecule type" value="Genomic_DNA"/>
</dbReference>
<feature type="domain" description="Phosphodiester glycosidase" evidence="2">
    <location>
        <begin position="93"/>
        <end position="284"/>
    </location>
</feature>
<dbReference type="Pfam" id="PF09992">
    <property type="entry name" value="NAGPA"/>
    <property type="match status" value="1"/>
</dbReference>
<name>A0A1M6IVW0_9BACE</name>
<evidence type="ECO:0000259" key="2">
    <source>
        <dbReference type="Pfam" id="PF09992"/>
    </source>
</evidence>
<dbReference type="RefSeq" id="WP_073314400.1">
    <property type="nucleotide sequence ID" value="NZ_FQZN01000025.1"/>
</dbReference>
<evidence type="ECO:0000313" key="3">
    <source>
        <dbReference type="EMBL" id="SHJ38603.1"/>
    </source>
</evidence>
<dbReference type="eggNOG" id="COG4632">
    <property type="taxonomic scope" value="Bacteria"/>
</dbReference>
<evidence type="ECO:0000256" key="1">
    <source>
        <dbReference type="SAM" id="SignalP"/>
    </source>
</evidence>
<accession>A0A1M6IVW0</accession>
<protein>
    <recommendedName>
        <fullName evidence="2">Phosphodiester glycosidase domain-containing protein</fullName>
    </recommendedName>
</protein>
<dbReference type="AlphaFoldDB" id="A0A1M6IVW0"/>
<dbReference type="InterPro" id="IPR018711">
    <property type="entry name" value="NAGPA"/>
</dbReference>
<dbReference type="PANTHER" id="PTHR40446">
    <property type="entry name" value="N-ACETYLGLUCOSAMINE-1-PHOSPHODIESTER ALPHA-N-ACETYLGLUCOSAMINIDASE"/>
    <property type="match status" value="1"/>
</dbReference>
<dbReference type="Proteomes" id="UP000184192">
    <property type="component" value="Unassembled WGS sequence"/>
</dbReference>
<reference evidence="4" key="1">
    <citation type="submission" date="2016-11" db="EMBL/GenBank/DDBJ databases">
        <authorList>
            <person name="Varghese N."/>
            <person name="Submissions S."/>
        </authorList>
    </citation>
    <scope>NUCLEOTIDE SEQUENCE [LARGE SCALE GENOMIC DNA]</scope>
    <source>
        <strain evidence="4">DSM 26884</strain>
    </source>
</reference>
<proteinExistence type="predicted"/>
<feature type="signal peptide" evidence="1">
    <location>
        <begin position="1"/>
        <end position="22"/>
    </location>
</feature>
<gene>
    <name evidence="3" type="ORF">SAMN05444350_12552</name>
</gene>
<keyword evidence="4" id="KW-1185">Reference proteome</keyword>
<dbReference type="PANTHER" id="PTHR40446:SF2">
    <property type="entry name" value="N-ACETYLGLUCOSAMINE-1-PHOSPHODIESTER ALPHA-N-ACETYLGLUCOSAMINIDASE"/>
    <property type="match status" value="1"/>
</dbReference>
<keyword evidence="1" id="KW-0732">Signal</keyword>
<dbReference type="GeneID" id="92713682"/>
<evidence type="ECO:0000313" key="4">
    <source>
        <dbReference type="Proteomes" id="UP000184192"/>
    </source>
</evidence>